<dbReference type="CDD" id="cd03768">
    <property type="entry name" value="SR_ResInv"/>
    <property type="match status" value="1"/>
</dbReference>
<reference evidence="3" key="1">
    <citation type="submission" date="2022-09" db="EMBL/GenBank/DDBJ databases">
        <title>The genome sequence of Tsuneonella sp. YG55.</title>
        <authorList>
            <person name="Liu Y."/>
        </authorList>
    </citation>
    <scope>NUCLEOTIDE SEQUENCE</scope>
    <source>
        <strain evidence="3">YG55</strain>
    </source>
</reference>
<evidence type="ECO:0000259" key="1">
    <source>
        <dbReference type="PROSITE" id="PS51736"/>
    </source>
</evidence>
<protein>
    <submittedName>
        <fullName evidence="3">Recombinase family protein</fullName>
    </submittedName>
</protein>
<organism evidence="3 4">
    <name type="scientific">Tsuneonella litorea</name>
    <dbReference type="NCBI Taxonomy" id="2976475"/>
    <lineage>
        <taxon>Bacteria</taxon>
        <taxon>Pseudomonadati</taxon>
        <taxon>Pseudomonadota</taxon>
        <taxon>Alphaproteobacteria</taxon>
        <taxon>Sphingomonadales</taxon>
        <taxon>Erythrobacteraceae</taxon>
        <taxon>Tsuneonella</taxon>
    </lineage>
</organism>
<dbReference type="GO" id="GO:0000150">
    <property type="term" value="F:DNA strand exchange activity"/>
    <property type="evidence" value="ECO:0007669"/>
    <property type="project" value="InterPro"/>
</dbReference>
<dbReference type="SMART" id="SM00857">
    <property type="entry name" value="Resolvase"/>
    <property type="match status" value="1"/>
</dbReference>
<dbReference type="Proteomes" id="UP001142648">
    <property type="component" value="Unassembled WGS sequence"/>
</dbReference>
<name>A0A9X2VYB2_9SPHN</name>
<dbReference type="AlphaFoldDB" id="A0A9X2VYB2"/>
<evidence type="ECO:0000313" key="4">
    <source>
        <dbReference type="Proteomes" id="UP001142648"/>
    </source>
</evidence>
<dbReference type="PANTHER" id="PTHR30461:SF23">
    <property type="entry name" value="DNA RECOMBINASE-RELATED"/>
    <property type="match status" value="1"/>
</dbReference>
<dbReference type="InterPro" id="IPR006119">
    <property type="entry name" value="Resolv_N"/>
</dbReference>
<dbReference type="Pfam" id="PF00239">
    <property type="entry name" value="Resolvase"/>
    <property type="match status" value="1"/>
</dbReference>
<dbReference type="Pfam" id="PF07508">
    <property type="entry name" value="Recombinase"/>
    <property type="match status" value="1"/>
</dbReference>
<dbReference type="PROSITE" id="PS51736">
    <property type="entry name" value="RECOMBINASES_3"/>
    <property type="match status" value="1"/>
</dbReference>
<dbReference type="EMBL" id="JAOAMV010000001">
    <property type="protein sequence ID" value="MCT2557361.1"/>
    <property type="molecule type" value="Genomic_DNA"/>
</dbReference>
<dbReference type="RefSeq" id="WP_259960125.1">
    <property type="nucleotide sequence ID" value="NZ_JAOAMV010000001.1"/>
</dbReference>
<dbReference type="Gene3D" id="3.40.50.1390">
    <property type="entry name" value="Resolvase, N-terminal catalytic domain"/>
    <property type="match status" value="1"/>
</dbReference>
<feature type="domain" description="Resolvase/invertase-type recombinase catalytic" evidence="1">
    <location>
        <begin position="14"/>
        <end position="166"/>
    </location>
</feature>
<dbReference type="Gene3D" id="3.90.1750.20">
    <property type="entry name" value="Putative Large Serine Recombinase, Chain B, Domain 2"/>
    <property type="match status" value="1"/>
</dbReference>
<evidence type="ECO:0000259" key="2">
    <source>
        <dbReference type="PROSITE" id="PS51737"/>
    </source>
</evidence>
<dbReference type="GO" id="GO:0003677">
    <property type="term" value="F:DNA binding"/>
    <property type="evidence" value="ECO:0007669"/>
    <property type="project" value="InterPro"/>
</dbReference>
<dbReference type="PROSITE" id="PS51737">
    <property type="entry name" value="RECOMBINASE_DNA_BIND"/>
    <property type="match status" value="1"/>
</dbReference>
<evidence type="ECO:0000313" key="3">
    <source>
        <dbReference type="EMBL" id="MCT2557361.1"/>
    </source>
</evidence>
<comment type="caution">
    <text evidence="3">The sequence shown here is derived from an EMBL/GenBank/DDBJ whole genome shotgun (WGS) entry which is preliminary data.</text>
</comment>
<proteinExistence type="predicted"/>
<dbReference type="InterPro" id="IPR011109">
    <property type="entry name" value="DNA_bind_recombinase_dom"/>
</dbReference>
<dbReference type="PANTHER" id="PTHR30461">
    <property type="entry name" value="DNA-INVERTASE FROM LAMBDOID PROPHAGE"/>
    <property type="match status" value="1"/>
</dbReference>
<dbReference type="InterPro" id="IPR036162">
    <property type="entry name" value="Resolvase-like_N_sf"/>
</dbReference>
<keyword evidence="4" id="KW-1185">Reference proteome</keyword>
<feature type="domain" description="Recombinase" evidence="2">
    <location>
        <begin position="174"/>
        <end position="288"/>
    </location>
</feature>
<dbReference type="SUPFAM" id="SSF53041">
    <property type="entry name" value="Resolvase-like"/>
    <property type="match status" value="1"/>
</dbReference>
<accession>A0A9X2VYB2</accession>
<sequence length="558" mass="62650">MAESLTFEQRRSVRCAVYTRKSTEEGLEQEFNSLDAQYDACASYIASQRHEGWTHVRDRYDDGGFSGGTLERPALQRLLADVSAGKIDVIVLYKIDRLTRSLSDFSRIVDVLEKAGASFVSVTQSFNTTTSMGRLMLNVLLSFAQFEREVTGERIRDKIAAAKKKGLWMGGPVPPGYEVKDRKLVIDEEEAATVRHIFERYAELGSGRLLLEDLRASGIRTKRRVYKDGSVRGGVAFTRGALFHLLGNRIYLGEMVHKGKAWPGEHEAIVDAGLWDRVSHLIKEGRVDRKSRRNASEACLLAGIVFDGRGRKMSPSHTDKKGKRYRYYITHSSEDLSQAPAWRLPAHDIEKSVIGRLVQFLEDRSSIRRLVGLDDAARLSAALDLCQHTADRLRYCTYHRRTKIPTLIERVDVRDADIQVQLSSSGLGKLLRSEVSDERRLTLTAPVCRIRKGKEVRLVITDEPQAERDEAIVSLLREALTVRDEVFAEPGQTISELATATGRCRKRLGQLLHISWLSPDIVDAILGGRHAPSLTAKQLLGTSFPLEWSRQKAALLSN</sequence>
<gene>
    <name evidence="3" type="ORF">N0B51_00015</name>
</gene>
<dbReference type="InterPro" id="IPR038109">
    <property type="entry name" value="DNA_bind_recomb_sf"/>
</dbReference>
<dbReference type="InterPro" id="IPR050639">
    <property type="entry name" value="SSR_resolvase"/>
</dbReference>